<dbReference type="SUPFAM" id="SSF53474">
    <property type="entry name" value="alpha/beta-Hydrolases"/>
    <property type="match status" value="1"/>
</dbReference>
<evidence type="ECO:0000256" key="5">
    <source>
        <dbReference type="PIRSR" id="PIRSR018169-1"/>
    </source>
</evidence>
<sequence length="512" mass="54924">MSWFSPSRLVPSRLVPSLPPYSGPYPVGSCDVELSAADLPSPGSPPPNAPATIAFRLFYPAAGSGPSRPIRWLPSPQKAHFAAYARFLGAGSLLSTAVSLAPNVLYYTTIPARRNAPLLHPPGPAWPVLVFSHGLAGSRNAYSALLGELASHGIIVVAPEHRDGSAPMAFVRAPDGGASTSVSYQIHPHKPTAEVYAARDAQVRIRGWEIGVLYAALEKIGEGAEMRNLDPNLGVGGVEEDVLGSFVGRLDLRPGRVAWAGHSFGAATVVTVVKSAYYGGEEMGGPFIPARDAGIVRQITKSSVLALLDMWALPLTSPSAEQFFEKQLPAYEPGGAGGKAVLSVLSEAFWRWHGNLNDTKVVLAPRTAVSDDDEKVEQERRGPYIFYPEASAHLSQSDFGILFPWITGRVLKATEPERYLRLNVRAILQVLRENGTVVAGYSPLEGEEPLDGGGEGKKGGDWRILNPEGGVRGWLPVDMEVTSEDRRMSIGEETGGRNDEVRETEVLGDVKL</sequence>
<keyword evidence="3 4" id="KW-0443">Lipid metabolism</keyword>
<dbReference type="GO" id="GO:0016042">
    <property type="term" value="P:lipid catabolic process"/>
    <property type="evidence" value="ECO:0007669"/>
    <property type="project" value="UniProtKB-KW"/>
</dbReference>
<dbReference type="OrthoDB" id="2363873at2759"/>
<feature type="active site" description="Nucleophile" evidence="5">
    <location>
        <position position="263"/>
    </location>
</feature>
<keyword evidence="1 4" id="KW-0378">Hydrolase</keyword>
<dbReference type="PANTHER" id="PTHR10272:SF7">
    <property type="entry name" value="PHOSPHOLIPASE-RELATED"/>
    <property type="match status" value="1"/>
</dbReference>
<keyword evidence="2 4" id="KW-0442">Lipid degradation</keyword>
<dbReference type="EC" id="3.1.1.47" evidence="4"/>
<feature type="region of interest" description="Disordered" evidence="6">
    <location>
        <begin position="442"/>
        <end position="462"/>
    </location>
</feature>
<reference evidence="7" key="1">
    <citation type="journal article" date="2020" name="Stud. Mycol.">
        <title>101 Dothideomycetes genomes: a test case for predicting lifestyles and emergence of pathogens.</title>
        <authorList>
            <person name="Haridas S."/>
            <person name="Albert R."/>
            <person name="Binder M."/>
            <person name="Bloem J."/>
            <person name="Labutti K."/>
            <person name="Salamov A."/>
            <person name="Andreopoulos B."/>
            <person name="Baker S."/>
            <person name="Barry K."/>
            <person name="Bills G."/>
            <person name="Bluhm B."/>
            <person name="Cannon C."/>
            <person name="Castanera R."/>
            <person name="Culley D."/>
            <person name="Daum C."/>
            <person name="Ezra D."/>
            <person name="Gonzalez J."/>
            <person name="Henrissat B."/>
            <person name="Kuo A."/>
            <person name="Liang C."/>
            <person name="Lipzen A."/>
            <person name="Lutzoni F."/>
            <person name="Magnuson J."/>
            <person name="Mondo S."/>
            <person name="Nolan M."/>
            <person name="Ohm R."/>
            <person name="Pangilinan J."/>
            <person name="Park H.-J."/>
            <person name="Ramirez L."/>
            <person name="Alfaro M."/>
            <person name="Sun H."/>
            <person name="Tritt A."/>
            <person name="Yoshinaga Y."/>
            <person name="Zwiers L.-H."/>
            <person name="Turgeon B."/>
            <person name="Goodwin S."/>
            <person name="Spatafora J."/>
            <person name="Crous P."/>
            <person name="Grigoriev I."/>
        </authorList>
    </citation>
    <scope>NUCLEOTIDE SEQUENCE</scope>
    <source>
        <strain evidence="7">CBS 262.69</strain>
    </source>
</reference>
<dbReference type="Proteomes" id="UP000799640">
    <property type="component" value="Unassembled WGS sequence"/>
</dbReference>
<accession>A0A6G1I0T6</accession>
<proteinExistence type="inferred from homology"/>
<evidence type="ECO:0000256" key="3">
    <source>
        <dbReference type="ARBA" id="ARBA00023098"/>
    </source>
</evidence>
<dbReference type="Gene3D" id="3.40.50.1820">
    <property type="entry name" value="alpha/beta hydrolase"/>
    <property type="match status" value="1"/>
</dbReference>
<dbReference type="Pfam" id="PF03403">
    <property type="entry name" value="PAF-AH_p_II"/>
    <property type="match status" value="1"/>
</dbReference>
<evidence type="ECO:0000256" key="4">
    <source>
        <dbReference type="PIRNR" id="PIRNR018169"/>
    </source>
</evidence>
<evidence type="ECO:0000256" key="2">
    <source>
        <dbReference type="ARBA" id="ARBA00022963"/>
    </source>
</evidence>
<keyword evidence="8" id="KW-1185">Reference proteome</keyword>
<evidence type="ECO:0000256" key="6">
    <source>
        <dbReference type="SAM" id="MobiDB-lite"/>
    </source>
</evidence>
<dbReference type="EMBL" id="ML996692">
    <property type="protein sequence ID" value="KAF2401687.1"/>
    <property type="molecule type" value="Genomic_DNA"/>
</dbReference>
<dbReference type="PIRSF" id="PIRSF018169">
    <property type="entry name" value="PAF_acetylhydrolase"/>
    <property type="match status" value="1"/>
</dbReference>
<evidence type="ECO:0000313" key="8">
    <source>
        <dbReference type="Proteomes" id="UP000799640"/>
    </source>
</evidence>
<evidence type="ECO:0000256" key="1">
    <source>
        <dbReference type="ARBA" id="ARBA00022801"/>
    </source>
</evidence>
<dbReference type="InterPro" id="IPR029058">
    <property type="entry name" value="AB_hydrolase_fold"/>
</dbReference>
<feature type="active site" description="Charge relay system" evidence="5">
    <location>
        <position position="393"/>
    </location>
</feature>
<dbReference type="InterPro" id="IPR016715">
    <property type="entry name" value="PAF_acetylhydro_eukaryote"/>
</dbReference>
<dbReference type="PANTHER" id="PTHR10272">
    <property type="entry name" value="PLATELET-ACTIVATING FACTOR ACETYLHYDROLASE"/>
    <property type="match status" value="1"/>
</dbReference>
<name>A0A6G1I0T6_9PEZI</name>
<dbReference type="GO" id="GO:0003847">
    <property type="term" value="F:1-alkyl-2-acetylglycerophosphocholine esterase activity"/>
    <property type="evidence" value="ECO:0007669"/>
    <property type="project" value="UniProtKB-UniRule"/>
</dbReference>
<feature type="active site" description="Charge relay system" evidence="5">
    <location>
        <position position="309"/>
    </location>
</feature>
<evidence type="ECO:0000313" key="7">
    <source>
        <dbReference type="EMBL" id="KAF2401687.1"/>
    </source>
</evidence>
<protein>
    <recommendedName>
        <fullName evidence="4">Putative phospholipase</fullName>
        <ecNumber evidence="4">3.1.1.47</ecNumber>
    </recommendedName>
</protein>
<feature type="region of interest" description="Disordered" evidence="6">
    <location>
        <begin position="484"/>
        <end position="512"/>
    </location>
</feature>
<dbReference type="AlphaFoldDB" id="A0A6G1I0T6"/>
<gene>
    <name evidence="7" type="ORF">EJ06DRAFT_507820</name>
</gene>
<comment type="similarity">
    <text evidence="4">Belongs to the serine esterase family.</text>
</comment>
<comment type="catalytic activity">
    <reaction evidence="4">
        <text>a 1-O-alkyl-2-acetyl-sn-glycero-3-phosphocholine + H2O = a 1-O-alkyl-sn-glycero-3-phosphocholine + acetate + H(+)</text>
        <dbReference type="Rhea" id="RHEA:17777"/>
        <dbReference type="ChEBI" id="CHEBI:15377"/>
        <dbReference type="ChEBI" id="CHEBI:15378"/>
        <dbReference type="ChEBI" id="CHEBI:30089"/>
        <dbReference type="ChEBI" id="CHEBI:30909"/>
        <dbReference type="ChEBI" id="CHEBI:36707"/>
        <dbReference type="EC" id="3.1.1.47"/>
    </reaction>
</comment>
<organism evidence="7 8">
    <name type="scientific">Trichodelitschia bisporula</name>
    <dbReference type="NCBI Taxonomy" id="703511"/>
    <lineage>
        <taxon>Eukaryota</taxon>
        <taxon>Fungi</taxon>
        <taxon>Dikarya</taxon>
        <taxon>Ascomycota</taxon>
        <taxon>Pezizomycotina</taxon>
        <taxon>Dothideomycetes</taxon>
        <taxon>Dothideomycetes incertae sedis</taxon>
        <taxon>Phaeotrichales</taxon>
        <taxon>Phaeotrichaceae</taxon>
        <taxon>Trichodelitschia</taxon>
    </lineage>
</organism>